<organism evidence="11">
    <name type="scientific">marine metagenome</name>
    <dbReference type="NCBI Taxonomy" id="408172"/>
    <lineage>
        <taxon>unclassified sequences</taxon>
        <taxon>metagenomes</taxon>
        <taxon>ecological metagenomes</taxon>
    </lineage>
</organism>
<dbReference type="AlphaFoldDB" id="A0A381R3B6"/>
<dbReference type="InterPro" id="IPR050344">
    <property type="entry name" value="Peptidase_M1_aminopeptidases"/>
</dbReference>
<evidence type="ECO:0000256" key="7">
    <source>
        <dbReference type="ARBA" id="ARBA00022833"/>
    </source>
</evidence>
<evidence type="ECO:0000256" key="5">
    <source>
        <dbReference type="ARBA" id="ARBA00022723"/>
    </source>
</evidence>
<protein>
    <submittedName>
        <fullName evidence="11">Uncharacterized protein</fullName>
    </submittedName>
</protein>
<dbReference type="GO" id="GO:0042277">
    <property type="term" value="F:peptide binding"/>
    <property type="evidence" value="ECO:0007669"/>
    <property type="project" value="TreeGrafter"/>
</dbReference>
<dbReference type="InterPro" id="IPR001930">
    <property type="entry name" value="Peptidase_M1"/>
</dbReference>
<feature type="non-terminal residue" evidence="11">
    <location>
        <position position="492"/>
    </location>
</feature>
<dbReference type="GO" id="GO:0043171">
    <property type="term" value="P:peptide catabolic process"/>
    <property type="evidence" value="ECO:0007669"/>
    <property type="project" value="TreeGrafter"/>
</dbReference>
<evidence type="ECO:0000256" key="3">
    <source>
        <dbReference type="ARBA" id="ARBA00022438"/>
    </source>
</evidence>
<dbReference type="GO" id="GO:0008270">
    <property type="term" value="F:zinc ion binding"/>
    <property type="evidence" value="ECO:0007669"/>
    <property type="project" value="InterPro"/>
</dbReference>
<dbReference type="PANTHER" id="PTHR11533:SF174">
    <property type="entry name" value="PUROMYCIN-SENSITIVE AMINOPEPTIDASE-RELATED"/>
    <property type="match status" value="1"/>
</dbReference>
<keyword evidence="5" id="KW-0479">Metal-binding</keyword>
<dbReference type="GO" id="GO:0070006">
    <property type="term" value="F:metalloaminopeptidase activity"/>
    <property type="evidence" value="ECO:0007669"/>
    <property type="project" value="TreeGrafter"/>
</dbReference>
<accession>A0A381R3B6</accession>
<evidence type="ECO:0000259" key="10">
    <source>
        <dbReference type="Pfam" id="PF17900"/>
    </source>
</evidence>
<dbReference type="Pfam" id="PF17900">
    <property type="entry name" value="Peptidase_M1_N"/>
    <property type="match status" value="1"/>
</dbReference>
<dbReference type="SUPFAM" id="SSF63737">
    <property type="entry name" value="Leukotriene A4 hydrolase N-terminal domain"/>
    <property type="match status" value="1"/>
</dbReference>
<proteinExistence type="inferred from homology"/>
<sequence length="492" mass="57153">MKKLFLLLFCSYLLVGQLNADNYPKNPDIDILHYRFELILSDDEDIIRGSATLYILFKVKGLKTIRLDLINKDDTSEGKGMEVSKVTLNGRTQKYVHRENVLTIVLDQPSRVNQEISLTIDYYGVPASGLKIAPNKYGDRTFFSDNWPNRARHWLPTVDHPYEKATSEMIVIAPNHYQVISNGLLVEESNLNDGLKRTHWKQAVPISCWLYVLGVAEFAIQYVDTFEDKSIQTWVYKQDREAGFYDFAVPTKHTLQFFSDYVGPFAYEKLANIQSNSVGGGMEAATAIFYGDNSVTGKRTSRWRNVIIHEVAHQWFGNAVTEYDWDDVWLSEGFATYFTLLFREHAYGREDFVSGLISSRERVFDYYEDHKNYRIVHDNLSDMTQVTSGQTYQKGAWILHMLRNLIGDEIFQEAIRNYYSRYMNSNATTDDFKHEMEVVSGLDLDMFFNQWLYQGGHIILDGSWKYDDKKKEIIIDIQQVQNDGYLFSFPIE</sequence>
<dbReference type="PRINTS" id="PR00756">
    <property type="entry name" value="ALADIPTASE"/>
</dbReference>
<reference evidence="11" key="1">
    <citation type="submission" date="2018-05" db="EMBL/GenBank/DDBJ databases">
        <authorList>
            <person name="Lanie J.A."/>
            <person name="Ng W.-L."/>
            <person name="Kazmierczak K.M."/>
            <person name="Andrzejewski T.M."/>
            <person name="Davidsen T.M."/>
            <person name="Wayne K.J."/>
            <person name="Tettelin H."/>
            <person name="Glass J.I."/>
            <person name="Rusch D."/>
            <person name="Podicherti R."/>
            <person name="Tsui H.-C.T."/>
            <person name="Winkler M.E."/>
        </authorList>
    </citation>
    <scope>NUCLEOTIDE SEQUENCE</scope>
</reference>
<keyword evidence="3" id="KW-0031">Aminopeptidase</keyword>
<dbReference type="GO" id="GO:0006508">
    <property type="term" value="P:proteolysis"/>
    <property type="evidence" value="ECO:0007669"/>
    <property type="project" value="UniProtKB-KW"/>
</dbReference>
<evidence type="ECO:0000256" key="2">
    <source>
        <dbReference type="ARBA" id="ARBA00010136"/>
    </source>
</evidence>
<comment type="similarity">
    <text evidence="2">Belongs to the peptidase M1 family.</text>
</comment>
<gene>
    <name evidence="11" type="ORF">METZ01_LOCUS38568</name>
</gene>
<dbReference type="InterPro" id="IPR014782">
    <property type="entry name" value="Peptidase_M1_dom"/>
</dbReference>
<dbReference type="GO" id="GO:0016020">
    <property type="term" value="C:membrane"/>
    <property type="evidence" value="ECO:0007669"/>
    <property type="project" value="TreeGrafter"/>
</dbReference>
<dbReference type="GO" id="GO:0005737">
    <property type="term" value="C:cytoplasm"/>
    <property type="evidence" value="ECO:0007669"/>
    <property type="project" value="TreeGrafter"/>
</dbReference>
<feature type="domain" description="Aminopeptidase N-like N-terminal" evidence="10">
    <location>
        <begin position="33"/>
        <end position="210"/>
    </location>
</feature>
<dbReference type="InterPro" id="IPR042097">
    <property type="entry name" value="Aminopeptidase_N-like_N_sf"/>
</dbReference>
<name>A0A381R3B6_9ZZZZ</name>
<dbReference type="PANTHER" id="PTHR11533">
    <property type="entry name" value="PROTEASE M1 ZINC METALLOPROTEASE"/>
    <property type="match status" value="1"/>
</dbReference>
<keyword evidence="6" id="KW-0378">Hydrolase</keyword>
<dbReference type="Gene3D" id="2.60.40.1730">
    <property type="entry name" value="tricorn interacting facor f3 domain"/>
    <property type="match status" value="1"/>
</dbReference>
<dbReference type="SUPFAM" id="SSF55486">
    <property type="entry name" value="Metalloproteases ('zincins'), catalytic domain"/>
    <property type="match status" value="1"/>
</dbReference>
<dbReference type="CDD" id="cd09603">
    <property type="entry name" value="M1_APN_like"/>
    <property type="match status" value="1"/>
</dbReference>
<keyword evidence="8" id="KW-0482">Metalloprotease</keyword>
<dbReference type="GO" id="GO:0005615">
    <property type="term" value="C:extracellular space"/>
    <property type="evidence" value="ECO:0007669"/>
    <property type="project" value="TreeGrafter"/>
</dbReference>
<evidence type="ECO:0000256" key="6">
    <source>
        <dbReference type="ARBA" id="ARBA00022801"/>
    </source>
</evidence>
<dbReference type="Gene3D" id="1.10.390.10">
    <property type="entry name" value="Neutral Protease Domain 2"/>
    <property type="match status" value="1"/>
</dbReference>
<keyword evidence="7" id="KW-0862">Zinc</keyword>
<dbReference type="EMBL" id="UINC01001648">
    <property type="protein sequence ID" value="SUZ85714.1"/>
    <property type="molecule type" value="Genomic_DNA"/>
</dbReference>
<evidence type="ECO:0000256" key="1">
    <source>
        <dbReference type="ARBA" id="ARBA00001947"/>
    </source>
</evidence>
<dbReference type="Pfam" id="PF01433">
    <property type="entry name" value="Peptidase_M1"/>
    <property type="match status" value="1"/>
</dbReference>
<feature type="domain" description="Peptidase M1 membrane alanine aminopeptidase" evidence="9">
    <location>
        <begin position="251"/>
        <end position="451"/>
    </location>
</feature>
<dbReference type="InterPro" id="IPR045357">
    <property type="entry name" value="Aminopeptidase_N-like_N"/>
</dbReference>
<evidence type="ECO:0000256" key="4">
    <source>
        <dbReference type="ARBA" id="ARBA00022670"/>
    </source>
</evidence>
<evidence type="ECO:0000313" key="11">
    <source>
        <dbReference type="EMBL" id="SUZ85714.1"/>
    </source>
</evidence>
<keyword evidence="4" id="KW-0645">Protease</keyword>
<comment type="cofactor">
    <cofactor evidence="1">
        <name>Zn(2+)</name>
        <dbReference type="ChEBI" id="CHEBI:29105"/>
    </cofactor>
</comment>
<evidence type="ECO:0000256" key="8">
    <source>
        <dbReference type="ARBA" id="ARBA00023049"/>
    </source>
</evidence>
<evidence type="ECO:0000259" key="9">
    <source>
        <dbReference type="Pfam" id="PF01433"/>
    </source>
</evidence>
<dbReference type="InterPro" id="IPR027268">
    <property type="entry name" value="Peptidase_M4/M1_CTD_sf"/>
</dbReference>